<dbReference type="CDD" id="cd13399">
    <property type="entry name" value="Slt35-like"/>
    <property type="match status" value="1"/>
</dbReference>
<dbReference type="InterPro" id="IPR023346">
    <property type="entry name" value="Lysozyme-like_dom_sf"/>
</dbReference>
<feature type="region of interest" description="Disordered" evidence="5">
    <location>
        <begin position="394"/>
        <end position="421"/>
    </location>
</feature>
<keyword evidence="6" id="KW-0472">Membrane</keyword>
<protein>
    <submittedName>
        <fullName evidence="8">NlpC/P60 family protein</fullName>
    </submittedName>
</protein>
<comment type="similarity">
    <text evidence="1">Belongs to the peptidase C40 family.</text>
</comment>
<feature type="domain" description="NlpC/P60" evidence="7">
    <location>
        <begin position="238"/>
        <end position="393"/>
    </location>
</feature>
<dbReference type="EMBL" id="JBHLZP010000003">
    <property type="protein sequence ID" value="MFB9830828.1"/>
    <property type="molecule type" value="Genomic_DNA"/>
</dbReference>
<dbReference type="PANTHER" id="PTHR47359:SF3">
    <property type="entry name" value="NLP_P60 DOMAIN-CONTAINING PROTEIN-RELATED"/>
    <property type="match status" value="1"/>
</dbReference>
<evidence type="ECO:0000313" key="8">
    <source>
        <dbReference type="EMBL" id="MFB9830828.1"/>
    </source>
</evidence>
<dbReference type="SUPFAM" id="SSF53955">
    <property type="entry name" value="Lysozyme-like"/>
    <property type="match status" value="1"/>
</dbReference>
<feature type="compositionally biased region" description="Basic and acidic residues" evidence="5">
    <location>
        <begin position="265"/>
        <end position="274"/>
    </location>
</feature>
<keyword evidence="4" id="KW-0788">Thiol protease</keyword>
<dbReference type="InterPro" id="IPR051794">
    <property type="entry name" value="PG_Endopeptidase_C40"/>
</dbReference>
<comment type="caution">
    <text evidence="8">The sequence shown here is derived from an EMBL/GenBank/DDBJ whole genome shotgun (WGS) entry which is preliminary data.</text>
</comment>
<keyword evidence="6" id="KW-1133">Transmembrane helix</keyword>
<dbReference type="PROSITE" id="PS51935">
    <property type="entry name" value="NLPC_P60"/>
    <property type="match status" value="1"/>
</dbReference>
<evidence type="ECO:0000256" key="4">
    <source>
        <dbReference type="ARBA" id="ARBA00022807"/>
    </source>
</evidence>
<dbReference type="RefSeq" id="WP_378193693.1">
    <property type="nucleotide sequence ID" value="NZ_JBHLZP010000003.1"/>
</dbReference>
<dbReference type="SUPFAM" id="SSF54001">
    <property type="entry name" value="Cysteine proteinases"/>
    <property type="match status" value="1"/>
</dbReference>
<evidence type="ECO:0000256" key="3">
    <source>
        <dbReference type="ARBA" id="ARBA00022801"/>
    </source>
</evidence>
<accession>A0ABV5Y739</accession>
<feature type="transmembrane region" description="Helical" evidence="6">
    <location>
        <begin position="6"/>
        <end position="28"/>
    </location>
</feature>
<evidence type="ECO:0000256" key="6">
    <source>
        <dbReference type="SAM" id="Phobius"/>
    </source>
</evidence>
<organism evidence="8 9">
    <name type="scientific">Actinoallomurus acaciae</name>
    <dbReference type="NCBI Taxonomy" id="502577"/>
    <lineage>
        <taxon>Bacteria</taxon>
        <taxon>Bacillati</taxon>
        <taxon>Actinomycetota</taxon>
        <taxon>Actinomycetes</taxon>
        <taxon>Streptosporangiales</taxon>
        <taxon>Thermomonosporaceae</taxon>
        <taxon>Actinoallomurus</taxon>
    </lineage>
</organism>
<evidence type="ECO:0000259" key="7">
    <source>
        <dbReference type="PROSITE" id="PS51935"/>
    </source>
</evidence>
<dbReference type="InterPro" id="IPR000064">
    <property type="entry name" value="NLP_P60_dom"/>
</dbReference>
<evidence type="ECO:0000256" key="2">
    <source>
        <dbReference type="ARBA" id="ARBA00022670"/>
    </source>
</evidence>
<evidence type="ECO:0000256" key="1">
    <source>
        <dbReference type="ARBA" id="ARBA00007074"/>
    </source>
</evidence>
<keyword evidence="9" id="KW-1185">Reference proteome</keyword>
<dbReference type="Pfam" id="PF00877">
    <property type="entry name" value="NLPC_P60"/>
    <property type="match status" value="1"/>
</dbReference>
<reference evidence="8 9" key="1">
    <citation type="submission" date="2024-09" db="EMBL/GenBank/DDBJ databases">
        <authorList>
            <person name="Sun Q."/>
            <person name="Mori K."/>
        </authorList>
    </citation>
    <scope>NUCLEOTIDE SEQUENCE [LARGE SCALE GENOMIC DNA]</scope>
    <source>
        <strain evidence="8 9">TBRC 0563</strain>
    </source>
</reference>
<dbReference type="Gene3D" id="3.90.1720.10">
    <property type="entry name" value="endopeptidase domain like (from Nostoc punctiforme)"/>
    <property type="match status" value="1"/>
</dbReference>
<dbReference type="Proteomes" id="UP001589627">
    <property type="component" value="Unassembled WGS sequence"/>
</dbReference>
<gene>
    <name evidence="8" type="ORF">ACFFNX_01310</name>
</gene>
<sequence length="421" mass="44518">MWIGGLGLGCTGLVAVLVIFLVVVVVVIPNSNPLCGGSNSSSGGTGVIQAKQVTAAPAANSIPKNYLALYQRAGAEWNIPWNILAGIGWVETHHGTLQAPGVGSGENYAGAGGPMQFLQGTFNEYKVDAPPGDGVISRYHADDAIFTAARYLKSSALPGASTQELKSRTLTAAQIRKAIFAYNHLDSYVNDVLAAANRYTNGYVVASDNNESQGCILGAAFQEGSSFGQRIAESAAYFARRDQGGPNPPQWIHRLIPYSWGGGDPRGDNRKGEIPDDGPSFGIPQNPGVDGTDIYGFDCSGLARWAVYSASGKKILLPRTADKMFESSMGVKVPRDQLAPGDLVFFNHLEHMGIYYGVFKGKHWMVEAPHSGAYVQFAVIDGRADYVGALRVTPPPGMPSSSPSSFRAMSSPGAEGGGDVR</sequence>
<keyword evidence="2" id="KW-0645">Protease</keyword>
<name>A0ABV5Y739_9ACTN</name>
<keyword evidence="6" id="KW-0812">Transmembrane</keyword>
<evidence type="ECO:0000256" key="5">
    <source>
        <dbReference type="SAM" id="MobiDB-lite"/>
    </source>
</evidence>
<proteinExistence type="inferred from homology"/>
<dbReference type="PANTHER" id="PTHR47359">
    <property type="entry name" value="PEPTIDOGLYCAN DL-ENDOPEPTIDASE CWLO"/>
    <property type="match status" value="1"/>
</dbReference>
<evidence type="ECO:0000313" key="9">
    <source>
        <dbReference type="Proteomes" id="UP001589627"/>
    </source>
</evidence>
<keyword evidence="3" id="KW-0378">Hydrolase</keyword>
<dbReference type="InterPro" id="IPR038765">
    <property type="entry name" value="Papain-like_cys_pep_sf"/>
</dbReference>
<feature type="compositionally biased region" description="Low complexity" evidence="5">
    <location>
        <begin position="399"/>
        <end position="412"/>
    </location>
</feature>
<dbReference type="Gene3D" id="1.10.530.10">
    <property type="match status" value="1"/>
</dbReference>
<feature type="region of interest" description="Disordered" evidence="5">
    <location>
        <begin position="264"/>
        <end position="287"/>
    </location>
</feature>